<evidence type="ECO:0000313" key="11">
    <source>
        <dbReference type="Proteomes" id="UP001169760"/>
    </source>
</evidence>
<evidence type="ECO:0000256" key="4">
    <source>
        <dbReference type="ARBA" id="ARBA00022692"/>
    </source>
</evidence>
<dbReference type="NCBIfam" id="TIGR02602">
    <property type="entry name" value="8TM_EpsH"/>
    <property type="match status" value="1"/>
</dbReference>
<keyword evidence="3" id="KW-0645">Protease</keyword>
<proteinExistence type="predicted"/>
<evidence type="ECO:0000313" key="10">
    <source>
        <dbReference type="EMBL" id="MDO6424858.1"/>
    </source>
</evidence>
<comment type="caution">
    <text evidence="10">The sequence shown here is derived from an EMBL/GenBank/DDBJ whole genome shotgun (WGS) entry which is preliminary data.</text>
</comment>
<dbReference type="EC" id="3.4.22.-" evidence="10"/>
<sequence length="508" mass="55808">MHIRALTSEIKSKAWVLVTLLGVVAFAVLAYWPTWQSLHNVWAMLDQSYSHGYLIALVVVYWLFKAVLQYQASPKPSYVAVLGIIALGGLWLFGEATQTLLLAQLALPCLLWFSIFAILGPRFAVSVVPLLLIFIFAIPLWDILTPILRGITTYVVQFGVSILGIPAYFDGFKIEVPAGVIEIASSCAGLNYFLMANAFAAIYSYQNQLDAKRTILCALVATAIALVGNWVRVYILVLVGYYSNMTHSLMHSHANFGWILFGVCMVPMLYVFGRIYATSTQAQSAADEPSPPKTQVDLPSKAFITSVLLVCFCLALAPATLHWNSAKGDVASYEVSTINGAKLSQYSAVAWRPAFKGYDAHYSWLGPVAGLQAQLQVLLYAQQAQGKELIYYDNLLAPAHNLKKLGDFNANGNMPLAMAVVNSGGQQRLLIWSYNLGGKYTTSPISAKLLQFLSLFHQQPYAALVVLVFDCQTNCTQEQAVIHASPSEIDVIFSQLNIKALAPSNKWK</sequence>
<feature type="transmembrane region" description="Helical" evidence="8">
    <location>
        <begin position="254"/>
        <end position="273"/>
    </location>
</feature>
<feature type="transmembrane region" description="Helical" evidence="8">
    <location>
        <begin position="76"/>
        <end position="93"/>
    </location>
</feature>
<dbReference type="NCBIfam" id="TIGR04178">
    <property type="entry name" value="exo_archaeo"/>
    <property type="match status" value="1"/>
</dbReference>
<evidence type="ECO:0000256" key="2">
    <source>
        <dbReference type="ARBA" id="ARBA00022475"/>
    </source>
</evidence>
<evidence type="ECO:0000259" key="9">
    <source>
        <dbReference type="Pfam" id="PF11984"/>
    </source>
</evidence>
<keyword evidence="7 8" id="KW-0472">Membrane</keyword>
<dbReference type="InterPro" id="IPR019127">
    <property type="entry name" value="Exosortase"/>
</dbReference>
<feature type="domain" description="Methanolan biosynthesis EpsI" evidence="9">
    <location>
        <begin position="313"/>
        <end position="470"/>
    </location>
</feature>
<gene>
    <name evidence="10" type="primary">xrtA</name>
    <name evidence="10" type="ORF">Q4521_20380</name>
</gene>
<evidence type="ECO:0000256" key="3">
    <source>
        <dbReference type="ARBA" id="ARBA00022670"/>
    </source>
</evidence>
<dbReference type="GO" id="GO:0006508">
    <property type="term" value="P:proteolysis"/>
    <property type="evidence" value="ECO:0007669"/>
    <property type="project" value="UniProtKB-KW"/>
</dbReference>
<accession>A0AAW7XE85</accession>
<reference evidence="10" key="1">
    <citation type="submission" date="2023-07" db="EMBL/GenBank/DDBJ databases">
        <title>Genome content predicts the carbon catabolic preferences of heterotrophic bacteria.</title>
        <authorList>
            <person name="Gralka M."/>
        </authorList>
    </citation>
    <scope>NUCLEOTIDE SEQUENCE</scope>
    <source>
        <strain evidence="10">I3M17_2</strain>
    </source>
</reference>
<feature type="transmembrane region" description="Helical" evidence="8">
    <location>
        <begin position="151"/>
        <end position="169"/>
    </location>
</feature>
<evidence type="ECO:0000256" key="5">
    <source>
        <dbReference type="ARBA" id="ARBA00022801"/>
    </source>
</evidence>
<comment type="subcellular location">
    <subcellularLocation>
        <location evidence="1">Cell membrane</location>
        <topology evidence="1">Multi-pass membrane protein</topology>
    </subcellularLocation>
</comment>
<feature type="transmembrane region" description="Helical" evidence="8">
    <location>
        <begin position="302"/>
        <end position="323"/>
    </location>
</feature>
<feature type="transmembrane region" description="Helical" evidence="8">
    <location>
        <begin position="181"/>
        <end position="203"/>
    </location>
</feature>
<evidence type="ECO:0000256" key="6">
    <source>
        <dbReference type="ARBA" id="ARBA00022989"/>
    </source>
</evidence>
<keyword evidence="2" id="KW-1003">Cell membrane</keyword>
<dbReference type="EMBL" id="JAUOPB010000019">
    <property type="protein sequence ID" value="MDO6424858.1"/>
    <property type="molecule type" value="Genomic_DNA"/>
</dbReference>
<dbReference type="RefSeq" id="WP_303494096.1">
    <property type="nucleotide sequence ID" value="NZ_JAUOPB010000019.1"/>
</dbReference>
<protein>
    <submittedName>
        <fullName evidence="10">Exosortase A</fullName>
        <ecNumber evidence="10">3.4.22.-</ecNumber>
    </submittedName>
</protein>
<evidence type="ECO:0000256" key="1">
    <source>
        <dbReference type="ARBA" id="ARBA00004651"/>
    </source>
</evidence>
<keyword evidence="6 8" id="KW-1133">Transmembrane helix</keyword>
<feature type="transmembrane region" description="Helical" evidence="8">
    <location>
        <begin position="215"/>
        <end position="242"/>
    </location>
</feature>
<evidence type="ECO:0000256" key="7">
    <source>
        <dbReference type="ARBA" id="ARBA00023136"/>
    </source>
</evidence>
<feature type="transmembrane region" description="Helical" evidence="8">
    <location>
        <begin position="125"/>
        <end position="144"/>
    </location>
</feature>
<dbReference type="GO" id="GO:0005886">
    <property type="term" value="C:plasma membrane"/>
    <property type="evidence" value="ECO:0007669"/>
    <property type="project" value="UniProtKB-SubCell"/>
</dbReference>
<feature type="transmembrane region" description="Helical" evidence="8">
    <location>
        <begin position="53"/>
        <end position="70"/>
    </location>
</feature>
<feature type="transmembrane region" description="Helical" evidence="8">
    <location>
        <begin position="14"/>
        <end position="32"/>
    </location>
</feature>
<dbReference type="AlphaFoldDB" id="A0AAW7XE85"/>
<dbReference type="InterPro" id="IPR026392">
    <property type="entry name" value="Exo/Archaeosortase_dom"/>
</dbReference>
<organism evidence="10 11">
    <name type="scientific">Saccharophagus degradans</name>
    <dbReference type="NCBI Taxonomy" id="86304"/>
    <lineage>
        <taxon>Bacteria</taxon>
        <taxon>Pseudomonadati</taxon>
        <taxon>Pseudomonadota</taxon>
        <taxon>Gammaproteobacteria</taxon>
        <taxon>Cellvibrionales</taxon>
        <taxon>Cellvibrionaceae</taxon>
        <taxon>Saccharophagus</taxon>
    </lineage>
</organism>
<keyword evidence="4 8" id="KW-0812">Transmembrane</keyword>
<dbReference type="InterPro" id="IPR013426">
    <property type="entry name" value="EpsH-like"/>
</dbReference>
<keyword evidence="5 10" id="KW-0378">Hydrolase</keyword>
<dbReference type="Pfam" id="PF09721">
    <property type="entry name" value="Exosortase_EpsH"/>
    <property type="match status" value="1"/>
</dbReference>
<evidence type="ECO:0000256" key="8">
    <source>
        <dbReference type="SAM" id="Phobius"/>
    </source>
</evidence>
<name>A0AAW7XE85_9GAMM</name>
<dbReference type="Pfam" id="PF11984">
    <property type="entry name" value="DUF3485"/>
    <property type="match status" value="1"/>
</dbReference>
<dbReference type="Proteomes" id="UP001169760">
    <property type="component" value="Unassembled WGS sequence"/>
</dbReference>
<dbReference type="GO" id="GO:0008233">
    <property type="term" value="F:peptidase activity"/>
    <property type="evidence" value="ECO:0007669"/>
    <property type="project" value="UniProtKB-KW"/>
</dbReference>
<dbReference type="InterPro" id="IPR014263">
    <property type="entry name" value="Methanolan_biosynth_EpsI"/>
</dbReference>